<comment type="caution">
    <text evidence="2">The sequence shown here is derived from an EMBL/GenBank/DDBJ whole genome shotgun (WGS) entry which is preliminary data.</text>
</comment>
<feature type="domain" description="Ketoreductase" evidence="1">
    <location>
        <begin position="12"/>
        <end position="191"/>
    </location>
</feature>
<gene>
    <name evidence="2" type="ORF">CARN1_2272</name>
</gene>
<dbReference type="PANTHER" id="PTHR43313:SF1">
    <property type="entry name" value="3BETA-HYDROXYSTEROID DEHYDROGENASE DHS-16"/>
    <property type="match status" value="1"/>
</dbReference>
<sequence length="286" mass="30598">METAVVSEATRGAILLTGASSGIGHALALRLAAEGYLVFASVRKESDRERLVDEHPNLRPISLDVTIAADRMRAAQSVAQCGLPLRAVVNNAGIAVGGPLEYLPIDRLVEQFEINTFAPIALTQVLLPHLRASHGRAFFIGSIAGRMGVPLVGPYGASKAALAVLVDALRQELRPHGIAVSLFEFAAVKTPIWAKGRAGAEHAIEQLPAEALAQYGKEIQAMLAQTKAEERHGLHPTVIADAVLAALHASHPRERYVIGRQAHIQSIIALLPMRLRDRVIAAALKH</sequence>
<reference evidence="2" key="1">
    <citation type="submission" date="2009-10" db="EMBL/GenBank/DDBJ databases">
        <title>Diversity of trophic interactions inside an arsenic-rich microbial ecosystem.</title>
        <authorList>
            <person name="Bertin P.N."/>
            <person name="Heinrich-Salmeron A."/>
            <person name="Pelletier E."/>
            <person name="Goulhen-Chollet F."/>
            <person name="Arsene-Ploetze F."/>
            <person name="Gallien S."/>
            <person name="Calteau A."/>
            <person name="Vallenet D."/>
            <person name="Casiot C."/>
            <person name="Chane-Woon-Ming B."/>
            <person name="Giloteaux L."/>
            <person name="Barakat M."/>
            <person name="Bonnefoy V."/>
            <person name="Bruneel O."/>
            <person name="Chandler M."/>
            <person name="Cleiss J."/>
            <person name="Duran R."/>
            <person name="Elbaz-Poulichet F."/>
            <person name="Fonknechten N."/>
            <person name="Lauga B."/>
            <person name="Mornico D."/>
            <person name="Ortet P."/>
            <person name="Schaeffer C."/>
            <person name="Siguier P."/>
            <person name="Alexander Thil Smith A."/>
            <person name="Van Dorsselaer A."/>
            <person name="Weissenbach J."/>
            <person name="Medigue C."/>
            <person name="Le Paslier D."/>
        </authorList>
    </citation>
    <scope>NUCLEOTIDE SEQUENCE</scope>
</reference>
<dbReference type="EC" id="1.1.1.146" evidence="2"/>
<organism evidence="2">
    <name type="scientific">mine drainage metagenome</name>
    <dbReference type="NCBI Taxonomy" id="410659"/>
    <lineage>
        <taxon>unclassified sequences</taxon>
        <taxon>metagenomes</taxon>
        <taxon>ecological metagenomes</taxon>
    </lineage>
</organism>
<dbReference type="PRINTS" id="PR00081">
    <property type="entry name" value="GDHRDH"/>
</dbReference>
<dbReference type="Pfam" id="PF00106">
    <property type="entry name" value="adh_short"/>
    <property type="match status" value="1"/>
</dbReference>
<dbReference type="PROSITE" id="PS00061">
    <property type="entry name" value="ADH_SHORT"/>
    <property type="match status" value="1"/>
</dbReference>
<keyword evidence="2" id="KW-0560">Oxidoreductase</keyword>
<dbReference type="EMBL" id="CABL01000001">
    <property type="protein sequence ID" value="CBH74385.1"/>
    <property type="molecule type" value="Genomic_DNA"/>
</dbReference>
<evidence type="ECO:0000259" key="1">
    <source>
        <dbReference type="SMART" id="SM00822"/>
    </source>
</evidence>
<dbReference type="GO" id="GO:0008202">
    <property type="term" value="P:steroid metabolic process"/>
    <property type="evidence" value="ECO:0007669"/>
    <property type="project" value="TreeGrafter"/>
</dbReference>
<dbReference type="SUPFAM" id="SSF51735">
    <property type="entry name" value="NAD(P)-binding Rossmann-fold domains"/>
    <property type="match status" value="1"/>
</dbReference>
<dbReference type="PANTHER" id="PTHR43313">
    <property type="entry name" value="SHORT-CHAIN DEHYDROGENASE/REDUCTASE FAMILY 9C"/>
    <property type="match status" value="1"/>
</dbReference>
<dbReference type="InterPro" id="IPR036291">
    <property type="entry name" value="NAD(P)-bd_dom_sf"/>
</dbReference>
<dbReference type="InterPro" id="IPR020904">
    <property type="entry name" value="Sc_DH/Rdtase_CS"/>
</dbReference>
<evidence type="ECO:0000313" key="2">
    <source>
        <dbReference type="EMBL" id="CBH74385.1"/>
    </source>
</evidence>
<dbReference type="InterPro" id="IPR057326">
    <property type="entry name" value="KR_dom"/>
</dbReference>
<dbReference type="AlphaFoldDB" id="E6PD50"/>
<proteinExistence type="predicted"/>
<dbReference type="Gene3D" id="3.40.50.720">
    <property type="entry name" value="NAD(P)-binding Rossmann-like Domain"/>
    <property type="match status" value="1"/>
</dbReference>
<protein>
    <submittedName>
        <fullName evidence="2">Corticosteroid 11-beta-dehydrogenase</fullName>
        <ecNumber evidence="2">1.1.1.146</ecNumber>
    </submittedName>
</protein>
<dbReference type="GO" id="GO:0070524">
    <property type="term" value="F:11-beta-hydroxysteroid dehydrogenase (NADP+) activity"/>
    <property type="evidence" value="ECO:0007669"/>
    <property type="project" value="UniProtKB-EC"/>
</dbReference>
<dbReference type="SMART" id="SM00822">
    <property type="entry name" value="PKS_KR"/>
    <property type="match status" value="1"/>
</dbReference>
<accession>E6PD50</accession>
<name>E6PD50_9ZZZZ</name>
<dbReference type="InterPro" id="IPR002347">
    <property type="entry name" value="SDR_fam"/>
</dbReference>